<evidence type="ECO:0000313" key="3">
    <source>
        <dbReference type="EMBL" id="QEW25548.1"/>
    </source>
</evidence>
<evidence type="ECO:0000256" key="1">
    <source>
        <dbReference type="ARBA" id="ARBA00022679"/>
    </source>
</evidence>
<dbReference type="Pfam" id="PF02515">
    <property type="entry name" value="CoA_transf_3"/>
    <property type="match status" value="1"/>
</dbReference>
<dbReference type="EMBL" id="CP031598">
    <property type="protein sequence ID" value="QEW25548.1"/>
    <property type="molecule type" value="Genomic_DNA"/>
</dbReference>
<dbReference type="Proteomes" id="UP000051401">
    <property type="component" value="Unassembled WGS sequence"/>
</dbReference>
<dbReference type="GO" id="GO:0033608">
    <property type="term" value="F:formyl-CoA transferase activity"/>
    <property type="evidence" value="ECO:0007669"/>
    <property type="project" value="UniProtKB-EC"/>
</dbReference>
<dbReference type="EMBL" id="LAXI01000003">
    <property type="protein sequence ID" value="KRS18546.1"/>
    <property type="molecule type" value="Genomic_DNA"/>
</dbReference>
<dbReference type="AlphaFoldDB" id="A0A0T5PB66"/>
<dbReference type="SUPFAM" id="SSF89796">
    <property type="entry name" value="CoA-transferase family III (CaiB/BaiF)"/>
    <property type="match status" value="1"/>
</dbReference>
<sequence length="400" mass="43931">MGPLDGLRILDMTTVLMGPYATQILGDYGADVIKVEAPSGDLIRQIGPKRHEGMGPLFMNTNRSKRSVALDLKHPSGRESLMRLVEKADVLITNIRPKAMARLGLSWDALEPQNPRLIYAALVGFDQRGPYAARPAYDDLIQGGACIAHSFIRAGQQPSYVPAAIADRIVGMSAVNAILSAVIERTRSGHGQRVEVPMFETMLSMILGDHLGGLTFEPPMDEGGYSRHLSPDRRPYQTKDGYVCALIYNDGHWERFYRELGQPEMPAADPRFASFNARMAHIDEVYAELGRIMVTRTTREWLDLFDRADVPAMPMHSFKSVLEDPHLAATGFFQDVDHPTEGPMRQMAVPTTFSRTGAKPERLAPQLGADGPAVLAEAGFDPKEIAALVDAGVLTLPKEA</sequence>
<dbReference type="InterPro" id="IPR050483">
    <property type="entry name" value="CoA-transferase_III_domain"/>
</dbReference>
<dbReference type="PATRIC" id="fig|540747.5.peg.3766"/>
<dbReference type="STRING" id="540747.SAMN04488031_104211"/>
<reference evidence="3 5" key="2">
    <citation type="submission" date="2018-08" db="EMBL/GenBank/DDBJ databases">
        <title>Genetic Globetrotter - A new plasmid hitch-hiking vast phylogenetic and geographic distances.</title>
        <authorList>
            <person name="Vollmers J."/>
            <person name="Petersen J."/>
        </authorList>
    </citation>
    <scope>NUCLEOTIDE SEQUENCE [LARGE SCALE GENOMIC DNA]</scope>
    <source>
        <strain evidence="3 5">DSM 26383</strain>
    </source>
</reference>
<gene>
    <name evidence="3" type="primary">frc_3</name>
    <name evidence="3" type="ORF">RIdsm_01335</name>
    <name evidence="2" type="ORF">XM52_07020</name>
</gene>
<protein>
    <submittedName>
        <fullName evidence="2">Acetyl-CoA acetyltransferase</fullName>
    </submittedName>
    <submittedName>
        <fullName evidence="3">Formyl-coenzyme A transferase</fullName>
        <ecNumber evidence="3">2.8.3.16</ecNumber>
    </submittedName>
</protein>
<dbReference type="InterPro" id="IPR003673">
    <property type="entry name" value="CoA-Trfase_fam_III"/>
</dbReference>
<dbReference type="Proteomes" id="UP000325785">
    <property type="component" value="Chromosome"/>
</dbReference>
<accession>A0A0T5PB66</accession>
<organism evidence="2 4">
    <name type="scientific">Roseovarius indicus</name>
    <dbReference type="NCBI Taxonomy" id="540747"/>
    <lineage>
        <taxon>Bacteria</taxon>
        <taxon>Pseudomonadati</taxon>
        <taxon>Pseudomonadota</taxon>
        <taxon>Alphaproteobacteria</taxon>
        <taxon>Rhodobacterales</taxon>
        <taxon>Roseobacteraceae</taxon>
        <taxon>Roseovarius</taxon>
    </lineage>
</organism>
<dbReference type="Gene3D" id="3.30.1540.10">
    <property type="entry name" value="formyl-coa transferase, domain 3"/>
    <property type="match status" value="1"/>
</dbReference>
<reference evidence="2 4" key="1">
    <citation type="submission" date="2015-04" db="EMBL/GenBank/DDBJ databases">
        <title>The draft genome sequence of Roseovarius indicus B108T.</title>
        <authorList>
            <person name="Li G."/>
            <person name="Lai Q."/>
            <person name="Shao Z."/>
            <person name="Yan P."/>
        </authorList>
    </citation>
    <scope>NUCLEOTIDE SEQUENCE [LARGE SCALE GENOMIC DNA]</scope>
    <source>
        <strain evidence="2 4">B108</strain>
    </source>
</reference>
<name>A0A0T5PB66_9RHOB</name>
<dbReference type="EC" id="2.8.3.16" evidence="3"/>
<dbReference type="Gene3D" id="3.40.50.10540">
    <property type="entry name" value="Crotonobetainyl-coa:carnitine coa-transferase, domain 1"/>
    <property type="match status" value="1"/>
</dbReference>
<dbReference type="InterPro" id="IPR044855">
    <property type="entry name" value="CoA-Trfase_III_dom3_sf"/>
</dbReference>
<dbReference type="InterPro" id="IPR023606">
    <property type="entry name" value="CoA-Trfase_III_dom_1_sf"/>
</dbReference>
<dbReference type="PANTHER" id="PTHR48207:SF4">
    <property type="entry name" value="BLL6097 PROTEIN"/>
    <property type="match status" value="1"/>
</dbReference>
<proteinExistence type="predicted"/>
<dbReference type="RefSeq" id="WP_057814705.1">
    <property type="nucleotide sequence ID" value="NZ_CP031598.1"/>
</dbReference>
<evidence type="ECO:0000313" key="5">
    <source>
        <dbReference type="Proteomes" id="UP000325785"/>
    </source>
</evidence>
<keyword evidence="4" id="KW-1185">Reference proteome</keyword>
<dbReference type="OrthoDB" id="7208981at2"/>
<keyword evidence="1 2" id="KW-0808">Transferase</keyword>
<evidence type="ECO:0000313" key="4">
    <source>
        <dbReference type="Proteomes" id="UP000051401"/>
    </source>
</evidence>
<dbReference type="KEGG" id="rid:RIdsm_01335"/>
<evidence type="ECO:0000313" key="2">
    <source>
        <dbReference type="EMBL" id="KRS18546.1"/>
    </source>
</evidence>
<dbReference type="PANTHER" id="PTHR48207">
    <property type="entry name" value="SUCCINATE--HYDROXYMETHYLGLUTARATE COA-TRANSFERASE"/>
    <property type="match status" value="1"/>
</dbReference>